<evidence type="ECO:0000259" key="2">
    <source>
        <dbReference type="PROSITE" id="PS50208"/>
    </source>
</evidence>
<feature type="compositionally biased region" description="Acidic residues" evidence="1">
    <location>
        <begin position="849"/>
        <end position="858"/>
    </location>
</feature>
<dbReference type="SUPFAM" id="SSF48726">
    <property type="entry name" value="Immunoglobulin"/>
    <property type="match status" value="2"/>
</dbReference>
<dbReference type="Gene3D" id="3.40.50.1460">
    <property type="match status" value="1"/>
</dbReference>
<dbReference type="Pfam" id="PF00656">
    <property type="entry name" value="Peptidase_C14"/>
    <property type="match status" value="1"/>
</dbReference>
<dbReference type="Pfam" id="PF13927">
    <property type="entry name" value="Ig_3"/>
    <property type="match status" value="1"/>
</dbReference>
<dbReference type="InterPro" id="IPR003599">
    <property type="entry name" value="Ig_sub"/>
</dbReference>
<dbReference type="GO" id="GO:0004197">
    <property type="term" value="F:cysteine-type endopeptidase activity"/>
    <property type="evidence" value="ECO:0007669"/>
    <property type="project" value="InterPro"/>
</dbReference>
<dbReference type="EMBL" id="JAGTTL010000013">
    <property type="protein sequence ID" value="KAK6314298.1"/>
    <property type="molecule type" value="Genomic_DNA"/>
</dbReference>
<dbReference type="GO" id="GO:0006508">
    <property type="term" value="P:proteolysis"/>
    <property type="evidence" value="ECO:0007669"/>
    <property type="project" value="InterPro"/>
</dbReference>
<feature type="domain" description="Caspase family p20" evidence="2">
    <location>
        <begin position="399"/>
        <end position="526"/>
    </location>
</feature>
<dbReference type="AlphaFoldDB" id="A0AAN8QXK1"/>
<feature type="region of interest" description="Disordered" evidence="1">
    <location>
        <begin position="834"/>
        <end position="873"/>
    </location>
</feature>
<dbReference type="InterPro" id="IPR052039">
    <property type="entry name" value="Caspase-related_regulators"/>
</dbReference>
<dbReference type="Proteomes" id="UP001356427">
    <property type="component" value="Unassembled WGS sequence"/>
</dbReference>
<dbReference type="SUPFAM" id="SSF47986">
    <property type="entry name" value="DEATH domain"/>
    <property type="match status" value="1"/>
</dbReference>
<evidence type="ECO:0000256" key="1">
    <source>
        <dbReference type="SAM" id="MobiDB-lite"/>
    </source>
</evidence>
<dbReference type="CDD" id="cd00096">
    <property type="entry name" value="Ig"/>
    <property type="match status" value="2"/>
</dbReference>
<name>A0AAN8QXK1_9TELE</name>
<sequence>MLLESTFFKQGDDPALKPRKEYPEWLFQLQLGPPKNIHELEPDSREYWKVLRKEHMWRFNRLFRKQLNRTQYCLKTDEMGDWNLSIGTLSEGVQSRLADMLDNAKCGWRQLANVVTEEPRFRCSENEMTSCSLQVLSPTGSPSRYLLERLSERSCTLGFLLHCLKKMEHHEAVQYLTAIVMERFRITVQPQAQHATEEGRVVLVCKAIGPAAMGYQWFRGKEEVLGGSGPELVLCPLTPSHQGHYICRVNHGENFIFSQWAHVRLVRSAGSSAGVSSNFFPPSVSGVRIVRQPRPQAVAEGDSLCLDCFAEANPPPQYQWYHNKQPMPTCKISALRIPRVTTADRGNYSCRVFNLYHEVWSDQVHVKIDPGSSIDASWAEVDHAIIPSPARQISKLYATDKVALLMGNMNYLHHRPLRAPMADVHEMTNLLRQLDFKVVSLLDLNWQEMHSAVTEFLLLLDRGVYGLLYFAGHGYENYGNSFMVPIDAPASYTSENCLWVQDVLQRMQERETGLNVFLLDMCRKRNLNDGVPPQPGQLKVTANIVFGYATCVDAEAFEVNKDDLSNGIFISFLKQRVMEDEKVTVMLDRVAEDMGRCEITRGRQALELRSNLSERRALTDRIQSSGCPETTSARNLQWAIAHVLPKSRNLQFDCGVKVQLGFAAEFSNIMIIYTRILEKPKDIASCSAQLTDFTEGLDLDLKMSNQENLLDAGSLLPMEILLPAELPGLYTRLKGLQRLKKELTFTVCLQYQYTNLDEEVHERQTVTVGKPLVSKLNLHEPRLPRSYSASSSFDLHSFSHSSSFPEGFGPSFPASETSSVGSASTTWSYYSQPGVSDTPSSLGKLNLPVEDDSPELFDSDAPQPLTTSKSLPHGQVEDLTYRFSNMHNFHSC</sequence>
<feature type="compositionally biased region" description="Polar residues" evidence="1">
    <location>
        <begin position="834"/>
        <end position="843"/>
    </location>
</feature>
<dbReference type="InterPro" id="IPR037940">
    <property type="entry name" value="MALT1_Death"/>
</dbReference>
<dbReference type="Pfam" id="PF18703">
    <property type="entry name" value="MALT1_Ig"/>
    <property type="match status" value="1"/>
</dbReference>
<dbReference type="PROSITE" id="PS50835">
    <property type="entry name" value="IG_LIKE"/>
    <property type="match status" value="2"/>
</dbReference>
<proteinExistence type="predicted"/>
<dbReference type="PANTHER" id="PTHR22576:SF27">
    <property type="entry name" value="PARACASPASE 2"/>
    <property type="match status" value="1"/>
</dbReference>
<dbReference type="PANTHER" id="PTHR22576">
    <property type="entry name" value="MUCOSA ASSOCIATED LYMPHOID TISSUE LYMPHOMA TRANSLOCATION PROTEIN 1/PARACASPASE"/>
    <property type="match status" value="1"/>
</dbReference>
<evidence type="ECO:0000259" key="3">
    <source>
        <dbReference type="PROSITE" id="PS50835"/>
    </source>
</evidence>
<protein>
    <submittedName>
        <fullName evidence="4">Uncharacterized protein</fullName>
    </submittedName>
</protein>
<dbReference type="SUPFAM" id="SSF52129">
    <property type="entry name" value="Caspase-like"/>
    <property type="match status" value="1"/>
</dbReference>
<dbReference type="SMART" id="SM00408">
    <property type="entry name" value="IGc2"/>
    <property type="match status" value="2"/>
</dbReference>
<reference evidence="4 5" key="1">
    <citation type="submission" date="2021-04" db="EMBL/GenBank/DDBJ databases">
        <authorList>
            <person name="De Guttry C."/>
            <person name="Zahm M."/>
            <person name="Klopp C."/>
            <person name="Cabau C."/>
            <person name="Louis A."/>
            <person name="Berthelot C."/>
            <person name="Parey E."/>
            <person name="Roest Crollius H."/>
            <person name="Montfort J."/>
            <person name="Robinson-Rechavi M."/>
            <person name="Bucao C."/>
            <person name="Bouchez O."/>
            <person name="Gislard M."/>
            <person name="Lluch J."/>
            <person name="Milhes M."/>
            <person name="Lampietro C."/>
            <person name="Lopez Roques C."/>
            <person name="Donnadieu C."/>
            <person name="Braasch I."/>
            <person name="Desvignes T."/>
            <person name="Postlethwait J."/>
            <person name="Bobe J."/>
            <person name="Wedekind C."/>
            <person name="Guiguen Y."/>
        </authorList>
    </citation>
    <scope>NUCLEOTIDE SEQUENCE [LARGE SCALE GENOMIC DNA]</scope>
    <source>
        <strain evidence="4">Cs_M1</strain>
        <tissue evidence="4">Blood</tissue>
    </source>
</reference>
<dbReference type="InterPro" id="IPR029030">
    <property type="entry name" value="Caspase-like_dom_sf"/>
</dbReference>
<dbReference type="InterPro" id="IPR001309">
    <property type="entry name" value="Pept_C14_p20"/>
</dbReference>
<dbReference type="SMART" id="SM00409">
    <property type="entry name" value="IG"/>
    <property type="match status" value="2"/>
</dbReference>
<dbReference type="InterPro" id="IPR041077">
    <property type="entry name" value="MALT1_Ig"/>
</dbReference>
<dbReference type="Gene3D" id="1.10.533.10">
    <property type="entry name" value="Death Domain, Fas"/>
    <property type="match status" value="1"/>
</dbReference>
<dbReference type="InterPro" id="IPR003598">
    <property type="entry name" value="Ig_sub2"/>
</dbReference>
<dbReference type="CDD" id="cd08783">
    <property type="entry name" value="Death_MALT1"/>
    <property type="match status" value="1"/>
</dbReference>
<accession>A0AAN8QXK1</accession>
<evidence type="ECO:0000313" key="4">
    <source>
        <dbReference type="EMBL" id="KAK6314298.1"/>
    </source>
</evidence>
<dbReference type="InterPro" id="IPR033540">
    <property type="entry name" value="MALT1_IG-like_dom_sf"/>
</dbReference>
<gene>
    <name evidence="4" type="ORF">J4Q44_G00157570</name>
</gene>
<dbReference type="Gene3D" id="2.60.40.3360">
    <property type="match status" value="1"/>
</dbReference>
<feature type="domain" description="Ig-like" evidence="3">
    <location>
        <begin position="184"/>
        <end position="258"/>
    </location>
</feature>
<keyword evidence="5" id="KW-1185">Reference proteome</keyword>
<comment type="caution">
    <text evidence="4">The sequence shown here is derived from an EMBL/GenBank/DDBJ whole genome shotgun (WGS) entry which is preliminary data.</text>
</comment>
<dbReference type="InterPro" id="IPR007110">
    <property type="entry name" value="Ig-like_dom"/>
</dbReference>
<dbReference type="PROSITE" id="PS50208">
    <property type="entry name" value="CASPASE_P20"/>
    <property type="match status" value="1"/>
</dbReference>
<evidence type="ECO:0000313" key="5">
    <source>
        <dbReference type="Proteomes" id="UP001356427"/>
    </source>
</evidence>
<dbReference type="InterPro" id="IPR013783">
    <property type="entry name" value="Ig-like_fold"/>
</dbReference>
<dbReference type="InterPro" id="IPR036179">
    <property type="entry name" value="Ig-like_dom_sf"/>
</dbReference>
<dbReference type="InterPro" id="IPR011029">
    <property type="entry name" value="DEATH-like_dom_sf"/>
</dbReference>
<organism evidence="4 5">
    <name type="scientific">Coregonus suidteri</name>
    <dbReference type="NCBI Taxonomy" id="861788"/>
    <lineage>
        <taxon>Eukaryota</taxon>
        <taxon>Metazoa</taxon>
        <taxon>Chordata</taxon>
        <taxon>Craniata</taxon>
        <taxon>Vertebrata</taxon>
        <taxon>Euteleostomi</taxon>
        <taxon>Actinopterygii</taxon>
        <taxon>Neopterygii</taxon>
        <taxon>Teleostei</taxon>
        <taxon>Protacanthopterygii</taxon>
        <taxon>Salmoniformes</taxon>
        <taxon>Salmonidae</taxon>
        <taxon>Coregoninae</taxon>
        <taxon>Coregonus</taxon>
    </lineage>
</organism>
<feature type="domain" description="Ig-like" evidence="3">
    <location>
        <begin position="282"/>
        <end position="367"/>
    </location>
</feature>
<dbReference type="InterPro" id="IPR011600">
    <property type="entry name" value="Pept_C14_caspase"/>
</dbReference>
<dbReference type="Gene3D" id="2.60.40.10">
    <property type="entry name" value="Immunoglobulins"/>
    <property type="match status" value="2"/>
</dbReference>